<proteinExistence type="predicted"/>
<dbReference type="GeneID" id="32579951"/>
<organism evidence="1 2">
    <name type="scientific">Bradyrhizobium centrolobii</name>
    <dbReference type="NCBI Taxonomy" id="1505087"/>
    <lineage>
        <taxon>Bacteria</taxon>
        <taxon>Pseudomonadati</taxon>
        <taxon>Pseudomonadota</taxon>
        <taxon>Alphaproteobacteria</taxon>
        <taxon>Hyphomicrobiales</taxon>
        <taxon>Nitrobacteraceae</taxon>
        <taxon>Bradyrhizobium</taxon>
    </lineage>
</organism>
<name>A0A176YE28_9BRAD</name>
<evidence type="ECO:0000313" key="2">
    <source>
        <dbReference type="Proteomes" id="UP000076959"/>
    </source>
</evidence>
<comment type="caution">
    <text evidence="1">The sequence shown here is derived from an EMBL/GenBank/DDBJ whole genome shotgun (WGS) entry which is preliminary data.</text>
</comment>
<protein>
    <submittedName>
        <fullName evidence="1">Uncharacterized protein</fullName>
    </submittedName>
</protein>
<dbReference type="AlphaFoldDB" id="A0A176YE28"/>
<dbReference type="Proteomes" id="UP000076959">
    <property type="component" value="Unassembled WGS sequence"/>
</dbReference>
<dbReference type="EMBL" id="LUUB01000093">
    <property type="protein sequence ID" value="OAF02796.1"/>
    <property type="molecule type" value="Genomic_DNA"/>
</dbReference>
<accession>A0A176YE28</accession>
<gene>
    <name evidence="1" type="ORF">AYJ54_25650</name>
</gene>
<reference evidence="1 2" key="1">
    <citation type="submission" date="2016-03" db="EMBL/GenBank/DDBJ databases">
        <title>Draft Genome Sequence of the Strain BR 10245 (Bradyrhizobium sp.) isolated from nodules of Centrolobium paraense.</title>
        <authorList>
            <person name="Simoes-Araujo J.L.Sr."/>
            <person name="Barauna A.C."/>
            <person name="Silva K."/>
            <person name="Zilli J.E."/>
        </authorList>
    </citation>
    <scope>NUCLEOTIDE SEQUENCE [LARGE SCALE GENOMIC DNA]</scope>
    <source>
        <strain evidence="1 2">BR 10245</strain>
    </source>
</reference>
<dbReference type="RefSeq" id="WP_082905988.1">
    <property type="nucleotide sequence ID" value="NZ_LUUB01000093.1"/>
</dbReference>
<keyword evidence="2" id="KW-1185">Reference proteome</keyword>
<sequence length="126" mass="13821">MIELQIEEVARLIWEDKNACEATKRLTELTSELIAARIRPERDDHIAGAVAGFRPAQLHQQSGVYDPEQLLVLGRIFDEAVAALPADMRTDINRTTVAKLIFGRATISEVDLGTLVTLIIAIASAV</sequence>
<dbReference type="OrthoDB" id="8249178at2"/>
<evidence type="ECO:0000313" key="1">
    <source>
        <dbReference type="EMBL" id="OAF02796.1"/>
    </source>
</evidence>